<organism evidence="1 2">
    <name type="scientific">Halteria grandinella</name>
    <dbReference type="NCBI Taxonomy" id="5974"/>
    <lineage>
        <taxon>Eukaryota</taxon>
        <taxon>Sar</taxon>
        <taxon>Alveolata</taxon>
        <taxon>Ciliophora</taxon>
        <taxon>Intramacronucleata</taxon>
        <taxon>Spirotrichea</taxon>
        <taxon>Stichotrichia</taxon>
        <taxon>Sporadotrichida</taxon>
        <taxon>Halteriidae</taxon>
        <taxon>Halteria</taxon>
    </lineage>
</organism>
<protein>
    <submittedName>
        <fullName evidence="1">Uncharacterized protein</fullName>
    </submittedName>
</protein>
<dbReference type="EMBL" id="RRYP01033786">
    <property type="protein sequence ID" value="TNV70687.1"/>
    <property type="molecule type" value="Genomic_DNA"/>
</dbReference>
<gene>
    <name evidence="1" type="ORF">FGO68_gene14785</name>
</gene>
<dbReference type="AlphaFoldDB" id="A0A8J8N979"/>
<proteinExistence type="predicted"/>
<dbReference type="InterPro" id="IPR009030">
    <property type="entry name" value="Growth_fac_rcpt_cys_sf"/>
</dbReference>
<evidence type="ECO:0000313" key="1">
    <source>
        <dbReference type="EMBL" id="TNV70687.1"/>
    </source>
</evidence>
<comment type="caution">
    <text evidence="1">The sequence shown here is derived from an EMBL/GenBank/DDBJ whole genome shotgun (WGS) entry which is preliminary data.</text>
</comment>
<keyword evidence="2" id="KW-1185">Reference proteome</keyword>
<reference evidence="1" key="1">
    <citation type="submission" date="2019-06" db="EMBL/GenBank/DDBJ databases">
        <authorList>
            <person name="Zheng W."/>
        </authorList>
    </citation>
    <scope>NUCLEOTIDE SEQUENCE</scope>
    <source>
        <strain evidence="1">QDHG01</strain>
    </source>
</reference>
<name>A0A8J8N979_HALGN</name>
<accession>A0A8J8N979</accession>
<dbReference type="Proteomes" id="UP000785679">
    <property type="component" value="Unassembled WGS sequence"/>
</dbReference>
<dbReference type="SUPFAM" id="SSF57184">
    <property type="entry name" value="Growth factor receptor domain"/>
    <property type="match status" value="1"/>
</dbReference>
<sequence length="77" mass="9390">MKCKVCRQGYILDENTSRCVRQCQPGQYVEVQYLMDPVREKNNPQAIFYDYIQFFRPRMQLSELKRRWLLRQAQQGV</sequence>
<evidence type="ECO:0000313" key="2">
    <source>
        <dbReference type="Proteomes" id="UP000785679"/>
    </source>
</evidence>